<name>A0AAE0YFE6_9GAST</name>
<evidence type="ECO:0000313" key="1">
    <source>
        <dbReference type="EMBL" id="KAK3743809.1"/>
    </source>
</evidence>
<proteinExistence type="predicted"/>
<protein>
    <submittedName>
        <fullName evidence="1">Uncharacterized protein</fullName>
    </submittedName>
</protein>
<dbReference type="AlphaFoldDB" id="A0AAE0YFE6"/>
<sequence>MDALFFSNHLLAYASPQHQRARSSKQRRTIATVYYCSWEQIGRSRISFTVVHQIFSGLLERYYHGNDPLIHALHRGKARTRLPPKPFTMRDFHWRHPYPVWMFDVVFKNRMHRGCTPGPRSLNLTFNVNNARVFPKIKATLRNFRKVSLGTARGGKLQESIFDTALAARAT</sequence>
<comment type="caution">
    <text evidence="1">The sequence shown here is derived from an EMBL/GenBank/DDBJ whole genome shotgun (WGS) entry which is preliminary data.</text>
</comment>
<evidence type="ECO:0000313" key="2">
    <source>
        <dbReference type="Proteomes" id="UP001283361"/>
    </source>
</evidence>
<gene>
    <name evidence="1" type="ORF">RRG08_043540</name>
</gene>
<dbReference type="EMBL" id="JAWDGP010006298">
    <property type="protein sequence ID" value="KAK3743809.1"/>
    <property type="molecule type" value="Genomic_DNA"/>
</dbReference>
<accession>A0AAE0YFE6</accession>
<dbReference type="Proteomes" id="UP001283361">
    <property type="component" value="Unassembled WGS sequence"/>
</dbReference>
<organism evidence="1 2">
    <name type="scientific">Elysia crispata</name>
    <name type="common">lettuce slug</name>
    <dbReference type="NCBI Taxonomy" id="231223"/>
    <lineage>
        <taxon>Eukaryota</taxon>
        <taxon>Metazoa</taxon>
        <taxon>Spiralia</taxon>
        <taxon>Lophotrochozoa</taxon>
        <taxon>Mollusca</taxon>
        <taxon>Gastropoda</taxon>
        <taxon>Heterobranchia</taxon>
        <taxon>Euthyneura</taxon>
        <taxon>Panpulmonata</taxon>
        <taxon>Sacoglossa</taxon>
        <taxon>Placobranchoidea</taxon>
        <taxon>Plakobranchidae</taxon>
        <taxon>Elysia</taxon>
    </lineage>
</organism>
<keyword evidence="2" id="KW-1185">Reference proteome</keyword>
<reference evidence="1" key="1">
    <citation type="journal article" date="2023" name="G3 (Bethesda)">
        <title>A reference genome for the long-term kleptoplast-retaining sea slug Elysia crispata morphotype clarki.</title>
        <authorList>
            <person name="Eastman K.E."/>
            <person name="Pendleton A.L."/>
            <person name="Shaikh M.A."/>
            <person name="Suttiyut T."/>
            <person name="Ogas R."/>
            <person name="Tomko P."/>
            <person name="Gavelis G."/>
            <person name="Widhalm J.R."/>
            <person name="Wisecaver J.H."/>
        </authorList>
    </citation>
    <scope>NUCLEOTIDE SEQUENCE</scope>
    <source>
        <strain evidence="1">ECLA1</strain>
    </source>
</reference>